<dbReference type="SUPFAM" id="SSF51445">
    <property type="entry name" value="(Trans)glycosidases"/>
    <property type="match status" value="1"/>
</dbReference>
<dbReference type="InterPro" id="IPR013785">
    <property type="entry name" value="Aldolase_TIM"/>
</dbReference>
<dbReference type="SUPFAM" id="SSF51735">
    <property type="entry name" value="NAD(P)-binding Rossmann-fold domains"/>
    <property type="match status" value="1"/>
</dbReference>
<dbReference type="Gene3D" id="3.40.50.720">
    <property type="entry name" value="NAD(P)-binding Rossmann-like Domain"/>
    <property type="match status" value="1"/>
</dbReference>
<gene>
    <name evidence="2" type="ORF">ACFOZ4_16655</name>
</gene>
<reference evidence="3" key="1">
    <citation type="journal article" date="2019" name="Int. J. Syst. Evol. Microbiol.">
        <title>The Global Catalogue of Microorganisms (GCM) 10K type strain sequencing project: providing services to taxonomists for standard genome sequencing and annotation.</title>
        <authorList>
            <consortium name="The Broad Institute Genomics Platform"/>
            <consortium name="The Broad Institute Genome Sequencing Center for Infectious Disease"/>
            <person name="Wu L."/>
            <person name="Ma J."/>
        </authorList>
    </citation>
    <scope>NUCLEOTIDE SEQUENCE [LARGE SCALE GENOMIC DNA]</scope>
    <source>
        <strain evidence="3">CGMCC 4.7289</strain>
    </source>
</reference>
<protein>
    <submittedName>
        <fullName evidence="2">NAD-dependent epimerase/dehydratase family protein</fullName>
    </submittedName>
</protein>
<dbReference type="Pfam" id="PF01370">
    <property type="entry name" value="Epimerase"/>
    <property type="match status" value="1"/>
</dbReference>
<dbReference type="EMBL" id="JBHSAY010000009">
    <property type="protein sequence ID" value="MFC4132237.1"/>
    <property type="molecule type" value="Genomic_DNA"/>
</dbReference>
<sequence>MRTLLLGGAGFIGLHLARRLAADGHQVCIVDDFSRARHDQDLTAVCEHPAVTVVSADLTSAEAWADLEHGWDQVYLLAAVVGVRNVERDPARVIRVNTMTVMNLLDWIHPVEDGRVFFASTSEVYAGGVEAGVVGIPTAENVPLMISDIAAPRFAYAASKLLGEAALLHAASAKRFDLVIGRFHNVYGPRMGSDHVIPEMLMRAVNGEEPFAVPGADQYRAFCYIDDAIEAMLRLMESPKASRRIVHIGNDTETTKIVDLAALVLEATGHTATVHAEPAPSGSVSRRWPDLSLLRRLTGYEPKVSLAEGVIRTRDWYAAWMRPGRKRKPIAFYYGNGQLDRLTEYRTVVLQPDFYRARDLLYLGQRGVRTLAYLSLSEDQGPPAPWQRDDRNPDWGGHFVHVDHPGWVDHVLSQADTALAMGFDGLFLDTLNVELTYPEDVPHLISLITAMRAMAGSAYILANRGFGMLPELAELVDGVLFESFSVRWVEDGYAPWPQDVLEHHAQIAEGLADLELDLYALDYADSDGLAAFAARRAEQFGLEVFVSDRALSQL</sequence>
<evidence type="ECO:0000313" key="3">
    <source>
        <dbReference type="Proteomes" id="UP001595816"/>
    </source>
</evidence>
<organism evidence="2 3">
    <name type="scientific">Hamadaea flava</name>
    <dbReference type="NCBI Taxonomy" id="1742688"/>
    <lineage>
        <taxon>Bacteria</taxon>
        <taxon>Bacillati</taxon>
        <taxon>Actinomycetota</taxon>
        <taxon>Actinomycetes</taxon>
        <taxon>Micromonosporales</taxon>
        <taxon>Micromonosporaceae</taxon>
        <taxon>Hamadaea</taxon>
    </lineage>
</organism>
<dbReference type="InterPro" id="IPR036291">
    <property type="entry name" value="NAD(P)-bd_dom_sf"/>
</dbReference>
<keyword evidence="3" id="KW-1185">Reference proteome</keyword>
<name>A0ABV8LPL1_9ACTN</name>
<dbReference type="InterPro" id="IPR017853">
    <property type="entry name" value="GH"/>
</dbReference>
<accession>A0ABV8LPL1</accession>
<dbReference type="Gene3D" id="3.20.20.70">
    <property type="entry name" value="Aldolase class I"/>
    <property type="match status" value="1"/>
</dbReference>
<comment type="caution">
    <text evidence="2">The sequence shown here is derived from an EMBL/GenBank/DDBJ whole genome shotgun (WGS) entry which is preliminary data.</text>
</comment>
<proteinExistence type="predicted"/>
<dbReference type="InterPro" id="IPR050177">
    <property type="entry name" value="Lipid_A_modif_metabolic_enz"/>
</dbReference>
<dbReference type="Proteomes" id="UP001595816">
    <property type="component" value="Unassembled WGS sequence"/>
</dbReference>
<dbReference type="RefSeq" id="WP_253753616.1">
    <property type="nucleotide sequence ID" value="NZ_JAMZDZ010000001.1"/>
</dbReference>
<dbReference type="PANTHER" id="PTHR43245:SF53">
    <property type="entry name" value="EPIMERASE-RELATED"/>
    <property type="match status" value="1"/>
</dbReference>
<dbReference type="PANTHER" id="PTHR43245">
    <property type="entry name" value="BIFUNCTIONAL POLYMYXIN RESISTANCE PROTEIN ARNA"/>
    <property type="match status" value="1"/>
</dbReference>
<dbReference type="InterPro" id="IPR001509">
    <property type="entry name" value="Epimerase_deHydtase"/>
</dbReference>
<evidence type="ECO:0000313" key="2">
    <source>
        <dbReference type="EMBL" id="MFC4132237.1"/>
    </source>
</evidence>
<evidence type="ECO:0000259" key="1">
    <source>
        <dbReference type="Pfam" id="PF01370"/>
    </source>
</evidence>
<feature type="domain" description="NAD-dependent epimerase/dehydratase" evidence="1">
    <location>
        <begin position="4"/>
        <end position="249"/>
    </location>
</feature>